<sequence length="133" mass="15498">MELAKILPDGTVDLRHCTSKECEKYKELKQKGFLEFISETPPPISPGQIVTNSFDIIKEQIVQKWNIKVNTKNIYNQVENLKHKLEDSDYQIIKCYEASLVGEKLPYDIKELHAVRQQIRDEINILQKKINNA</sequence>
<reference evidence="1 2" key="1">
    <citation type="submission" date="2018-09" db="EMBL/GenBank/DDBJ databases">
        <title>Murine metabolic-syndrome-specific gut microbial biobank.</title>
        <authorList>
            <person name="Liu C."/>
        </authorList>
    </citation>
    <scope>NUCLEOTIDE SEQUENCE [LARGE SCALE GENOMIC DNA]</scope>
    <source>
        <strain evidence="1 2">0.1X-D8-26</strain>
    </source>
</reference>
<dbReference type="EMBL" id="RAZM01000001">
    <property type="protein sequence ID" value="RLT81849.1"/>
    <property type="molecule type" value="Genomic_DNA"/>
</dbReference>
<comment type="caution">
    <text evidence="1">The sequence shown here is derived from an EMBL/GenBank/DDBJ whole genome shotgun (WGS) entry which is preliminary data.</text>
</comment>
<dbReference type="RefSeq" id="WP_121765009.1">
    <property type="nucleotide sequence ID" value="NZ_RAZM01000001.1"/>
</dbReference>
<name>A0A3L8ACL6_9BACE</name>
<evidence type="ECO:0000313" key="1">
    <source>
        <dbReference type="EMBL" id="RLT81849.1"/>
    </source>
</evidence>
<evidence type="ECO:0000313" key="2">
    <source>
        <dbReference type="Proteomes" id="UP000267159"/>
    </source>
</evidence>
<dbReference type="Proteomes" id="UP000267159">
    <property type="component" value="Unassembled WGS sequence"/>
</dbReference>
<accession>A0A3L8ACL6</accession>
<dbReference type="AlphaFoldDB" id="A0A3L8ACL6"/>
<proteinExistence type="predicted"/>
<protein>
    <submittedName>
        <fullName evidence="1">Uncharacterized protein</fullName>
    </submittedName>
</protein>
<gene>
    <name evidence="1" type="ORF">D7Y07_00320</name>
</gene>
<organism evidence="1 2">
    <name type="scientific">Bacteroides acidifaciens</name>
    <dbReference type="NCBI Taxonomy" id="85831"/>
    <lineage>
        <taxon>Bacteria</taxon>
        <taxon>Pseudomonadati</taxon>
        <taxon>Bacteroidota</taxon>
        <taxon>Bacteroidia</taxon>
        <taxon>Bacteroidales</taxon>
        <taxon>Bacteroidaceae</taxon>
        <taxon>Bacteroides</taxon>
    </lineage>
</organism>